<reference evidence="10" key="1">
    <citation type="submission" date="2018-05" db="EMBL/GenBank/DDBJ databases">
        <authorList>
            <person name="Lanie J.A."/>
            <person name="Ng W.-L."/>
            <person name="Kazmierczak K.M."/>
            <person name="Andrzejewski T.M."/>
            <person name="Davidsen T.M."/>
            <person name="Wayne K.J."/>
            <person name="Tettelin H."/>
            <person name="Glass J.I."/>
            <person name="Rusch D."/>
            <person name="Podicherti R."/>
            <person name="Tsui H.-C.T."/>
            <person name="Winkler M.E."/>
        </authorList>
    </citation>
    <scope>NUCLEOTIDE SEQUENCE</scope>
</reference>
<comment type="similarity">
    <text evidence="1">Belongs to the peptidase S8 family.</text>
</comment>
<keyword evidence="7" id="KW-0720">Serine protease</keyword>
<dbReference type="InterPro" id="IPR023827">
    <property type="entry name" value="Peptidase_S8_Asp-AS"/>
</dbReference>
<feature type="non-terminal residue" evidence="10">
    <location>
        <position position="753"/>
    </location>
</feature>
<dbReference type="Pfam" id="PF02225">
    <property type="entry name" value="PA"/>
    <property type="match status" value="1"/>
</dbReference>
<keyword evidence="4" id="KW-0645">Protease</keyword>
<evidence type="ECO:0000256" key="2">
    <source>
        <dbReference type="ARBA" id="ARBA00022512"/>
    </source>
</evidence>
<dbReference type="EMBL" id="UINC01008493">
    <property type="protein sequence ID" value="SVA38200.1"/>
    <property type="molecule type" value="Genomic_DNA"/>
</dbReference>
<sequence>MILGFGWGRFFFPFCLGLAGVCLPLGQALSAEKAAETRLVYVELAGEPAADVAVRLRSQGLARGKIAQATRGRITEIVEQQDALVARLGQVDGVLEARFSRLVNALKVRLPPAQLERLRRLDGVVDVRPVAQFHPLTSTSVPFIGTTKVWNRGKLSATGKGVRIGIIDSGIDYNHAMFGGSGDVADYTKNNPARIESGTFPTEKVVGGYDFAGDEYDGTQTPRPDSDPLDCEDNGHGSHVAGIAGGMGVLTNGVSYSGGYGEELNMDKFLIGPGVAPEAKLYALKVFGCKGTTGLWMDAMEWAADPDADGDLSDRLDVVNLSLGHSYPRPAFENNATGRLVKLGCVVVQAAGNNGNNFYALWSEDDREISVANSMDDGIKNNSIEITAPPVVRGFYEAVEGAFTKQLEAVGKISGRVVYADPPRACEDLKNAGALKGNIALVDRGVCFFLDKIQRARDAGALAVIVVNNEGGPPIAMGTPGGKVDIPAMMITRRDGNNLKAYLDAGLFMQLGGDVMIGGPELADQLAPSSSRGPVYETHLLKPDLAAPGFNIHSARAGGGSAPMLSGGTSMAAPHVAGTAALLLERHPDWVPSSIKAALMNTAAQTRDEYGAPYPETRTGSGRVNPHLAIDTPVIAADAAAPERVSLSFGMLEISGPHLDKRNIELTNLSGQPWAGSIVVSNTLANAGVTLTPTKPTITVPAKGRATVELTLAIDPAKVQLLFDPTTPPEVKGGARHIAHEASGQVWFHGESR</sequence>
<feature type="domain" description="PA" evidence="9">
    <location>
        <begin position="414"/>
        <end position="499"/>
    </location>
</feature>
<dbReference type="Gene3D" id="3.50.30.30">
    <property type="match status" value="1"/>
</dbReference>
<gene>
    <name evidence="10" type="ORF">METZ01_LOCUS91054</name>
</gene>
<dbReference type="InterPro" id="IPR023828">
    <property type="entry name" value="Peptidase_S8_Ser-AS"/>
</dbReference>
<dbReference type="PANTHER" id="PTHR43806">
    <property type="entry name" value="PEPTIDASE S8"/>
    <property type="match status" value="1"/>
</dbReference>
<evidence type="ECO:0000313" key="10">
    <source>
        <dbReference type="EMBL" id="SVA38200.1"/>
    </source>
</evidence>
<evidence type="ECO:0000256" key="3">
    <source>
        <dbReference type="ARBA" id="ARBA00022525"/>
    </source>
</evidence>
<evidence type="ECO:0000256" key="7">
    <source>
        <dbReference type="ARBA" id="ARBA00022825"/>
    </source>
</evidence>
<keyword evidence="6" id="KW-0378">Hydrolase</keyword>
<keyword evidence="2" id="KW-0134">Cell wall</keyword>
<dbReference type="PROSITE" id="PS00136">
    <property type="entry name" value="SUBTILASE_ASP"/>
    <property type="match status" value="1"/>
</dbReference>
<dbReference type="Pfam" id="PF00082">
    <property type="entry name" value="Peptidase_S8"/>
    <property type="match status" value="1"/>
</dbReference>
<dbReference type="InterPro" id="IPR034213">
    <property type="entry name" value="S8_Vpr-like"/>
</dbReference>
<proteinExistence type="inferred from homology"/>
<dbReference type="InterPro" id="IPR015500">
    <property type="entry name" value="Peptidase_S8_subtilisin-rel"/>
</dbReference>
<keyword evidence="5" id="KW-0732">Signal</keyword>
<dbReference type="SUPFAM" id="SSF52025">
    <property type="entry name" value="PA domain"/>
    <property type="match status" value="1"/>
</dbReference>
<dbReference type="Gene3D" id="3.40.50.200">
    <property type="entry name" value="Peptidase S8/S53 domain"/>
    <property type="match status" value="2"/>
</dbReference>
<dbReference type="GO" id="GO:0006508">
    <property type="term" value="P:proteolysis"/>
    <property type="evidence" value="ECO:0007669"/>
    <property type="project" value="UniProtKB-KW"/>
</dbReference>
<dbReference type="PROSITE" id="PS00138">
    <property type="entry name" value="SUBTILASE_SER"/>
    <property type="match status" value="1"/>
</dbReference>
<accession>A0A381VCV1</accession>
<dbReference type="SUPFAM" id="SSF52743">
    <property type="entry name" value="Subtilisin-like"/>
    <property type="match status" value="1"/>
</dbReference>
<organism evidence="10">
    <name type="scientific">marine metagenome</name>
    <dbReference type="NCBI Taxonomy" id="408172"/>
    <lineage>
        <taxon>unclassified sequences</taxon>
        <taxon>metagenomes</taxon>
        <taxon>ecological metagenomes</taxon>
    </lineage>
</organism>
<feature type="domain" description="Peptidase S8/S53" evidence="8">
    <location>
        <begin position="159"/>
        <end position="608"/>
    </location>
</feature>
<protein>
    <recommendedName>
        <fullName evidence="11">Peptidase S8/S53 domain-containing protein</fullName>
    </recommendedName>
</protein>
<dbReference type="InterPro" id="IPR022398">
    <property type="entry name" value="Peptidase_S8_His-AS"/>
</dbReference>
<evidence type="ECO:0000259" key="8">
    <source>
        <dbReference type="Pfam" id="PF00082"/>
    </source>
</evidence>
<dbReference type="AlphaFoldDB" id="A0A381VCV1"/>
<dbReference type="InterPro" id="IPR036852">
    <property type="entry name" value="Peptidase_S8/S53_dom_sf"/>
</dbReference>
<dbReference type="PRINTS" id="PR00723">
    <property type="entry name" value="SUBTILISIN"/>
</dbReference>
<dbReference type="PROSITE" id="PS51892">
    <property type="entry name" value="SUBTILASE"/>
    <property type="match status" value="1"/>
</dbReference>
<evidence type="ECO:0008006" key="11">
    <source>
        <dbReference type="Google" id="ProtNLM"/>
    </source>
</evidence>
<dbReference type="GO" id="GO:0004252">
    <property type="term" value="F:serine-type endopeptidase activity"/>
    <property type="evidence" value="ECO:0007669"/>
    <property type="project" value="InterPro"/>
</dbReference>
<name>A0A381VCV1_9ZZZZ</name>
<dbReference type="InterPro" id="IPR000209">
    <property type="entry name" value="Peptidase_S8/S53_dom"/>
</dbReference>
<keyword evidence="3" id="KW-0964">Secreted</keyword>
<dbReference type="InterPro" id="IPR046450">
    <property type="entry name" value="PA_dom_sf"/>
</dbReference>
<dbReference type="CDD" id="cd07474">
    <property type="entry name" value="Peptidases_S8_subtilisin_Vpr-like"/>
    <property type="match status" value="1"/>
</dbReference>
<dbReference type="CDD" id="cd04818">
    <property type="entry name" value="PA_subtilisin_1"/>
    <property type="match status" value="1"/>
</dbReference>
<evidence type="ECO:0000256" key="6">
    <source>
        <dbReference type="ARBA" id="ARBA00022801"/>
    </source>
</evidence>
<dbReference type="InterPro" id="IPR050131">
    <property type="entry name" value="Peptidase_S8_subtilisin-like"/>
</dbReference>
<dbReference type="InterPro" id="IPR003137">
    <property type="entry name" value="PA_domain"/>
</dbReference>
<dbReference type="PROSITE" id="PS00137">
    <property type="entry name" value="SUBTILASE_HIS"/>
    <property type="match status" value="1"/>
</dbReference>
<evidence type="ECO:0000259" key="9">
    <source>
        <dbReference type="Pfam" id="PF02225"/>
    </source>
</evidence>
<evidence type="ECO:0000256" key="1">
    <source>
        <dbReference type="ARBA" id="ARBA00011073"/>
    </source>
</evidence>
<evidence type="ECO:0000256" key="5">
    <source>
        <dbReference type="ARBA" id="ARBA00022729"/>
    </source>
</evidence>
<dbReference type="PANTHER" id="PTHR43806:SF11">
    <property type="entry name" value="CEREVISIN-RELATED"/>
    <property type="match status" value="1"/>
</dbReference>
<evidence type="ECO:0000256" key="4">
    <source>
        <dbReference type="ARBA" id="ARBA00022670"/>
    </source>
</evidence>